<evidence type="ECO:0000259" key="4">
    <source>
        <dbReference type="Pfam" id="PF13778"/>
    </source>
</evidence>
<sequence length="176" mass="19220">MHLRPFLRASLLLLGLFCLLTAQTSKPMSLEQTLRDSRWKKRVLLVAAPTAEHADFKTQKALLAANATELAERDFLVVDAVLDQLSAADKQFLLKKIGVQAGQFSAVLIGKDGGVKEKSRRPIAPADLLGRWIRCRCGSRRCGGSSAELAKRGNLTPQPPLQKRGGAMDAQISRMS</sequence>
<feature type="region of interest" description="Disordered" evidence="2">
    <location>
        <begin position="144"/>
        <end position="176"/>
    </location>
</feature>
<evidence type="ECO:0000313" key="6">
    <source>
        <dbReference type="Proteomes" id="UP000199029"/>
    </source>
</evidence>
<feature type="chain" id="PRO_5011436465" description="DUF4174 domain-containing protein" evidence="3">
    <location>
        <begin position="23"/>
        <end position="176"/>
    </location>
</feature>
<evidence type="ECO:0000256" key="3">
    <source>
        <dbReference type="SAM" id="SignalP"/>
    </source>
</evidence>
<dbReference type="AlphaFoldDB" id="A0A1I5Z5P7"/>
<reference evidence="6" key="1">
    <citation type="submission" date="2016-10" db="EMBL/GenBank/DDBJ databases">
        <authorList>
            <person name="Varghese N."/>
            <person name="Submissions S."/>
        </authorList>
    </citation>
    <scope>NUCLEOTIDE SEQUENCE [LARGE SCALE GENOMIC DNA]</scope>
    <source>
        <strain evidence="6">OR362-8,ATCC BAA-1266,JCM 13504</strain>
    </source>
</reference>
<dbReference type="Pfam" id="PF13778">
    <property type="entry name" value="DUF4174"/>
    <property type="match status" value="1"/>
</dbReference>
<evidence type="ECO:0000313" key="5">
    <source>
        <dbReference type="EMBL" id="SFQ51792.1"/>
    </source>
</evidence>
<feature type="domain" description="DUF4174" evidence="4">
    <location>
        <begin position="34"/>
        <end position="129"/>
    </location>
</feature>
<evidence type="ECO:0000256" key="2">
    <source>
        <dbReference type="SAM" id="MobiDB-lite"/>
    </source>
</evidence>
<keyword evidence="1 3" id="KW-0732">Signal</keyword>
<dbReference type="Proteomes" id="UP000199029">
    <property type="component" value="Unassembled WGS sequence"/>
</dbReference>
<dbReference type="InterPro" id="IPR025232">
    <property type="entry name" value="DUF4174"/>
</dbReference>
<evidence type="ECO:0000256" key="1">
    <source>
        <dbReference type="ARBA" id="ARBA00022729"/>
    </source>
</evidence>
<dbReference type="STRING" id="1227077.SAMN04515668_2739"/>
<dbReference type="EMBL" id="FOXS01000003">
    <property type="protein sequence ID" value="SFQ51792.1"/>
    <property type="molecule type" value="Genomic_DNA"/>
</dbReference>
<accession>A0A1I5Z5P7</accession>
<organism evidence="5 6">
    <name type="scientific">Hymenobacter arizonensis</name>
    <name type="common">Siccationidurans arizonensis</name>
    <dbReference type="NCBI Taxonomy" id="1227077"/>
    <lineage>
        <taxon>Bacteria</taxon>
        <taxon>Pseudomonadati</taxon>
        <taxon>Bacteroidota</taxon>
        <taxon>Cytophagia</taxon>
        <taxon>Cytophagales</taxon>
        <taxon>Hymenobacteraceae</taxon>
        <taxon>Hymenobacter</taxon>
    </lineage>
</organism>
<dbReference type="OrthoDB" id="7362103at2"/>
<proteinExistence type="predicted"/>
<protein>
    <recommendedName>
        <fullName evidence="4">DUF4174 domain-containing protein</fullName>
    </recommendedName>
</protein>
<feature type="signal peptide" evidence="3">
    <location>
        <begin position="1"/>
        <end position="22"/>
    </location>
</feature>
<gene>
    <name evidence="5" type="ORF">SAMN04515668_2739</name>
</gene>
<keyword evidence="6" id="KW-1185">Reference proteome</keyword>
<name>A0A1I5Z5P7_HYMAR</name>